<accession>A0A6A6UMY0</accession>
<gene>
    <name evidence="2" type="ORF">BT63DRAFT_450846</name>
</gene>
<evidence type="ECO:0000313" key="3">
    <source>
        <dbReference type="Proteomes" id="UP000799302"/>
    </source>
</evidence>
<organism evidence="2 3">
    <name type="scientific">Microthyrium microscopicum</name>
    <dbReference type="NCBI Taxonomy" id="703497"/>
    <lineage>
        <taxon>Eukaryota</taxon>
        <taxon>Fungi</taxon>
        <taxon>Dikarya</taxon>
        <taxon>Ascomycota</taxon>
        <taxon>Pezizomycotina</taxon>
        <taxon>Dothideomycetes</taxon>
        <taxon>Dothideomycetes incertae sedis</taxon>
        <taxon>Microthyriales</taxon>
        <taxon>Microthyriaceae</taxon>
        <taxon>Microthyrium</taxon>
    </lineage>
</organism>
<dbReference type="EMBL" id="MU004231">
    <property type="protein sequence ID" value="KAF2672823.1"/>
    <property type="molecule type" value="Genomic_DNA"/>
</dbReference>
<reference evidence="2" key="1">
    <citation type="journal article" date="2020" name="Stud. Mycol.">
        <title>101 Dothideomycetes genomes: a test case for predicting lifestyles and emergence of pathogens.</title>
        <authorList>
            <person name="Haridas S."/>
            <person name="Albert R."/>
            <person name="Binder M."/>
            <person name="Bloem J."/>
            <person name="Labutti K."/>
            <person name="Salamov A."/>
            <person name="Andreopoulos B."/>
            <person name="Baker S."/>
            <person name="Barry K."/>
            <person name="Bills G."/>
            <person name="Bluhm B."/>
            <person name="Cannon C."/>
            <person name="Castanera R."/>
            <person name="Culley D."/>
            <person name="Daum C."/>
            <person name="Ezra D."/>
            <person name="Gonzalez J."/>
            <person name="Henrissat B."/>
            <person name="Kuo A."/>
            <person name="Liang C."/>
            <person name="Lipzen A."/>
            <person name="Lutzoni F."/>
            <person name="Magnuson J."/>
            <person name="Mondo S."/>
            <person name="Nolan M."/>
            <person name="Ohm R."/>
            <person name="Pangilinan J."/>
            <person name="Park H.-J."/>
            <person name="Ramirez L."/>
            <person name="Alfaro M."/>
            <person name="Sun H."/>
            <person name="Tritt A."/>
            <person name="Yoshinaga Y."/>
            <person name="Zwiers L.-H."/>
            <person name="Turgeon B."/>
            <person name="Goodwin S."/>
            <person name="Spatafora J."/>
            <person name="Crous P."/>
            <person name="Grigoriev I."/>
        </authorList>
    </citation>
    <scope>NUCLEOTIDE SEQUENCE</scope>
    <source>
        <strain evidence="2">CBS 115976</strain>
    </source>
</reference>
<protein>
    <submittedName>
        <fullName evidence="2">Uncharacterized protein</fullName>
    </submittedName>
</protein>
<evidence type="ECO:0000256" key="1">
    <source>
        <dbReference type="SAM" id="MobiDB-lite"/>
    </source>
</evidence>
<proteinExistence type="predicted"/>
<name>A0A6A6UMY0_9PEZI</name>
<keyword evidence="3" id="KW-1185">Reference proteome</keyword>
<sequence>MTNFYQAGGKSTARASSKIIRCILWDMTSRSNSTKDPEMKKKWLGPMSQISNAAVMASFGTYFERVRSVSLQLTAHTEIFPHLVGASAHATIIHPVAGCGVFPILDISTVTHFSSLIYTQYIRIVLQYLRSPFSFSSCPPEIEPVADTGPKGVTPVSASRTRKRKK</sequence>
<dbReference type="Proteomes" id="UP000799302">
    <property type="component" value="Unassembled WGS sequence"/>
</dbReference>
<feature type="region of interest" description="Disordered" evidence="1">
    <location>
        <begin position="143"/>
        <end position="166"/>
    </location>
</feature>
<evidence type="ECO:0000313" key="2">
    <source>
        <dbReference type="EMBL" id="KAF2672823.1"/>
    </source>
</evidence>
<dbReference type="AlphaFoldDB" id="A0A6A6UMY0"/>